<sequence length="235" mass="25424">MTEAGDVVRADARFGVAFLRRHGLLLLLAFLGVLVPLAGFGVLAHELREGGGFFFDEPLLHAAHALEHAGLDRFFVAVAALGYQWGVVPFDVALVAVLGWRRRMREGLFAGVATIGSALLNLGAKPLFARDRPSLWQSIAPEGNYSFPSGHAMGSMTLACVLVLLCWWTRLRWPVLAAAIVFVIFVGASRIYLGVHYPSDILAGWAAAVAWCHAVYGIVFRGGMRPWGGDGRRGV</sequence>
<reference evidence="12 13" key="1">
    <citation type="journal article" date="2015" name="Stand. Genomic Sci.">
        <title>Genomic Encyclopedia of Bacterial and Archaeal Type Strains, Phase III: the genomes of soil and plant-associated and newly described type strains.</title>
        <authorList>
            <person name="Whitman W.B."/>
            <person name="Woyke T."/>
            <person name="Klenk H.P."/>
            <person name="Zhou Y."/>
            <person name="Lilburn T.G."/>
            <person name="Beck B.J."/>
            <person name="De Vos P."/>
            <person name="Vandamme P."/>
            <person name="Eisen J.A."/>
            <person name="Garrity G."/>
            <person name="Hugenholtz P."/>
            <person name="Kyrpides N.C."/>
        </authorList>
    </citation>
    <scope>NUCLEOTIDE SEQUENCE [LARGE SCALE GENOMIC DNA]</scope>
    <source>
        <strain evidence="12 13">A3</strain>
    </source>
</reference>
<evidence type="ECO:0000259" key="11">
    <source>
        <dbReference type="SMART" id="SM00014"/>
    </source>
</evidence>
<evidence type="ECO:0000256" key="4">
    <source>
        <dbReference type="ARBA" id="ARBA00022692"/>
    </source>
</evidence>
<evidence type="ECO:0000256" key="3">
    <source>
        <dbReference type="ARBA" id="ARBA00022475"/>
    </source>
</evidence>
<keyword evidence="6 10" id="KW-1133">Transmembrane helix</keyword>
<dbReference type="RefSeq" id="WP_131997329.1">
    <property type="nucleotide sequence ID" value="NZ_SLWQ01000004.1"/>
</dbReference>
<feature type="transmembrane region" description="Helical" evidence="10">
    <location>
        <begin position="74"/>
        <end position="100"/>
    </location>
</feature>
<evidence type="ECO:0000256" key="9">
    <source>
        <dbReference type="ARBA" id="ARBA00047594"/>
    </source>
</evidence>
<feature type="transmembrane region" description="Helical" evidence="10">
    <location>
        <begin position="149"/>
        <end position="168"/>
    </location>
</feature>
<dbReference type="PANTHER" id="PTHR14969">
    <property type="entry name" value="SPHINGOSINE-1-PHOSPHATE PHOSPHOHYDROLASE"/>
    <property type="match status" value="1"/>
</dbReference>
<dbReference type="SUPFAM" id="SSF48317">
    <property type="entry name" value="Acid phosphatase/Vanadium-dependent haloperoxidase"/>
    <property type="match status" value="1"/>
</dbReference>
<dbReference type="SMART" id="SM00014">
    <property type="entry name" value="acidPPc"/>
    <property type="match status" value="1"/>
</dbReference>
<evidence type="ECO:0000256" key="2">
    <source>
        <dbReference type="ARBA" id="ARBA00012374"/>
    </source>
</evidence>
<comment type="subcellular location">
    <subcellularLocation>
        <location evidence="1">Cell membrane</location>
        <topology evidence="1">Multi-pass membrane protein</topology>
    </subcellularLocation>
</comment>
<evidence type="ECO:0000256" key="10">
    <source>
        <dbReference type="SAM" id="Phobius"/>
    </source>
</evidence>
<keyword evidence="13" id="KW-1185">Reference proteome</keyword>
<proteinExistence type="predicted"/>
<dbReference type="InterPro" id="IPR036938">
    <property type="entry name" value="PAP2/HPO_sf"/>
</dbReference>
<dbReference type="PANTHER" id="PTHR14969:SF62">
    <property type="entry name" value="DECAPRENYLPHOSPHORYL-5-PHOSPHORIBOSE PHOSPHATASE RV3807C-RELATED"/>
    <property type="match status" value="1"/>
</dbReference>
<evidence type="ECO:0000256" key="6">
    <source>
        <dbReference type="ARBA" id="ARBA00022989"/>
    </source>
</evidence>
<dbReference type="Pfam" id="PF01569">
    <property type="entry name" value="PAP2"/>
    <property type="match status" value="1"/>
</dbReference>
<keyword evidence="5" id="KW-0378">Hydrolase</keyword>
<gene>
    <name evidence="12" type="ORF">EV148_104231</name>
</gene>
<feature type="domain" description="Phosphatidic acid phosphatase type 2/haloperoxidase" evidence="11">
    <location>
        <begin position="107"/>
        <end position="216"/>
    </location>
</feature>
<comment type="catalytic activity">
    <reaction evidence="9">
        <text>di-trans,octa-cis-undecaprenyl diphosphate + H2O = di-trans,octa-cis-undecaprenyl phosphate + phosphate + H(+)</text>
        <dbReference type="Rhea" id="RHEA:28094"/>
        <dbReference type="ChEBI" id="CHEBI:15377"/>
        <dbReference type="ChEBI" id="CHEBI:15378"/>
        <dbReference type="ChEBI" id="CHEBI:43474"/>
        <dbReference type="ChEBI" id="CHEBI:58405"/>
        <dbReference type="ChEBI" id="CHEBI:60392"/>
        <dbReference type="EC" id="3.6.1.27"/>
    </reaction>
</comment>
<dbReference type="GO" id="GO:0005886">
    <property type="term" value="C:plasma membrane"/>
    <property type="evidence" value="ECO:0007669"/>
    <property type="project" value="UniProtKB-SubCell"/>
</dbReference>
<feature type="transmembrane region" description="Helical" evidence="10">
    <location>
        <begin position="175"/>
        <end position="195"/>
    </location>
</feature>
<evidence type="ECO:0000256" key="7">
    <source>
        <dbReference type="ARBA" id="ARBA00023136"/>
    </source>
</evidence>
<dbReference type="AlphaFoldDB" id="A0A4R2IBN5"/>
<evidence type="ECO:0000313" key="13">
    <source>
        <dbReference type="Proteomes" id="UP000294862"/>
    </source>
</evidence>
<keyword evidence="4 10" id="KW-0812">Transmembrane</keyword>
<evidence type="ECO:0000313" key="12">
    <source>
        <dbReference type="EMBL" id="TCO40868.1"/>
    </source>
</evidence>
<name>A0A4R2IBN5_9GAMM</name>
<dbReference type="Proteomes" id="UP000294862">
    <property type="component" value="Unassembled WGS sequence"/>
</dbReference>
<dbReference type="InterPro" id="IPR000326">
    <property type="entry name" value="PAP2/HPO"/>
</dbReference>
<organism evidence="12 13">
    <name type="scientific">Dokdonella fugitiva</name>
    <dbReference type="NCBI Taxonomy" id="328517"/>
    <lineage>
        <taxon>Bacteria</taxon>
        <taxon>Pseudomonadati</taxon>
        <taxon>Pseudomonadota</taxon>
        <taxon>Gammaproteobacteria</taxon>
        <taxon>Lysobacterales</taxon>
        <taxon>Rhodanobacteraceae</taxon>
        <taxon>Dokdonella</taxon>
    </lineage>
</organism>
<dbReference type="GO" id="GO:0050380">
    <property type="term" value="F:undecaprenyl-diphosphatase activity"/>
    <property type="evidence" value="ECO:0007669"/>
    <property type="project" value="UniProtKB-EC"/>
</dbReference>
<evidence type="ECO:0000256" key="8">
    <source>
        <dbReference type="ARBA" id="ARBA00032707"/>
    </source>
</evidence>
<evidence type="ECO:0000256" key="5">
    <source>
        <dbReference type="ARBA" id="ARBA00022801"/>
    </source>
</evidence>
<comment type="caution">
    <text evidence="12">The sequence shown here is derived from an EMBL/GenBank/DDBJ whole genome shotgun (WGS) entry which is preliminary data.</text>
</comment>
<dbReference type="OrthoDB" id="9780918at2"/>
<protein>
    <recommendedName>
        <fullName evidence="2">undecaprenyl-diphosphate phosphatase</fullName>
        <ecNumber evidence="2">3.6.1.27</ecNumber>
    </recommendedName>
    <alternativeName>
        <fullName evidence="8">Undecaprenyl pyrophosphate phosphatase</fullName>
    </alternativeName>
</protein>
<feature type="transmembrane region" description="Helical" evidence="10">
    <location>
        <begin position="107"/>
        <end position="129"/>
    </location>
</feature>
<dbReference type="CDD" id="cd03392">
    <property type="entry name" value="PAP2_like_2"/>
    <property type="match status" value="1"/>
</dbReference>
<feature type="transmembrane region" description="Helical" evidence="10">
    <location>
        <begin position="23"/>
        <end position="44"/>
    </location>
</feature>
<feature type="transmembrane region" description="Helical" evidence="10">
    <location>
        <begin position="201"/>
        <end position="219"/>
    </location>
</feature>
<evidence type="ECO:0000256" key="1">
    <source>
        <dbReference type="ARBA" id="ARBA00004651"/>
    </source>
</evidence>
<keyword evidence="3" id="KW-1003">Cell membrane</keyword>
<keyword evidence="7 10" id="KW-0472">Membrane</keyword>
<dbReference type="EMBL" id="SLWQ01000004">
    <property type="protein sequence ID" value="TCO40868.1"/>
    <property type="molecule type" value="Genomic_DNA"/>
</dbReference>
<dbReference type="EC" id="3.6.1.27" evidence="2"/>
<accession>A0A4R2IBN5</accession>
<dbReference type="Gene3D" id="1.20.144.10">
    <property type="entry name" value="Phosphatidic acid phosphatase type 2/haloperoxidase"/>
    <property type="match status" value="1"/>
</dbReference>